<gene>
    <name evidence="1" type="ORF">ACFFX0_04915</name>
</gene>
<dbReference type="Proteomes" id="UP001589575">
    <property type="component" value="Unassembled WGS sequence"/>
</dbReference>
<dbReference type="EMBL" id="JBHMFI010000001">
    <property type="protein sequence ID" value="MFB9070563.1"/>
    <property type="molecule type" value="Genomic_DNA"/>
</dbReference>
<comment type="caution">
    <text evidence="1">The sequence shown here is derived from an EMBL/GenBank/DDBJ whole genome shotgun (WGS) entry which is preliminary data.</text>
</comment>
<proteinExistence type="predicted"/>
<sequence>MERPNRKAAWRSARLAAFGSSSASRGRCGGMPGLSMAYLPDSSTPACSTAPVCSGPPWLCSDIDLNPLLE</sequence>
<name>A0ABV5FV55_9MICC</name>
<keyword evidence="2" id="KW-1185">Reference proteome</keyword>
<evidence type="ECO:0000313" key="2">
    <source>
        <dbReference type="Proteomes" id="UP001589575"/>
    </source>
</evidence>
<evidence type="ECO:0000313" key="1">
    <source>
        <dbReference type="EMBL" id="MFB9070563.1"/>
    </source>
</evidence>
<organism evidence="1 2">
    <name type="scientific">Citricoccus parietis</name>
    <dbReference type="NCBI Taxonomy" id="592307"/>
    <lineage>
        <taxon>Bacteria</taxon>
        <taxon>Bacillati</taxon>
        <taxon>Actinomycetota</taxon>
        <taxon>Actinomycetes</taxon>
        <taxon>Micrococcales</taxon>
        <taxon>Micrococcaceae</taxon>
        <taxon>Citricoccus</taxon>
    </lineage>
</organism>
<protein>
    <submittedName>
        <fullName evidence="1">Uncharacterized protein</fullName>
    </submittedName>
</protein>
<reference evidence="1 2" key="1">
    <citation type="submission" date="2024-09" db="EMBL/GenBank/DDBJ databases">
        <authorList>
            <person name="Sun Q."/>
            <person name="Mori K."/>
        </authorList>
    </citation>
    <scope>NUCLEOTIDE SEQUENCE [LARGE SCALE GENOMIC DNA]</scope>
    <source>
        <strain evidence="1 2">CCM 7609</strain>
    </source>
</reference>
<accession>A0ABV5FV55</accession>